<dbReference type="PANTHER" id="PTHR12358:SF106">
    <property type="entry name" value="LIPID KINASE YEGS"/>
    <property type="match status" value="1"/>
</dbReference>
<organism evidence="6 7">
    <name type="scientific">Shivajiella indica</name>
    <dbReference type="NCBI Taxonomy" id="872115"/>
    <lineage>
        <taxon>Bacteria</taxon>
        <taxon>Pseudomonadati</taxon>
        <taxon>Bacteroidota</taxon>
        <taxon>Cytophagia</taxon>
        <taxon>Cytophagales</taxon>
        <taxon>Cyclobacteriaceae</taxon>
        <taxon>Shivajiella</taxon>
    </lineage>
</organism>
<dbReference type="Pfam" id="PF19279">
    <property type="entry name" value="YegS_C"/>
    <property type="match status" value="1"/>
</dbReference>
<evidence type="ECO:0000256" key="3">
    <source>
        <dbReference type="ARBA" id="ARBA00022777"/>
    </source>
</evidence>
<dbReference type="PROSITE" id="PS50146">
    <property type="entry name" value="DAGK"/>
    <property type="match status" value="1"/>
</dbReference>
<evidence type="ECO:0000259" key="5">
    <source>
        <dbReference type="PROSITE" id="PS50146"/>
    </source>
</evidence>
<evidence type="ECO:0000313" key="7">
    <source>
        <dbReference type="Proteomes" id="UP001597414"/>
    </source>
</evidence>
<gene>
    <name evidence="6" type="ORF">ACFSKV_17185</name>
</gene>
<dbReference type="Pfam" id="PF00781">
    <property type="entry name" value="DAGK_cat"/>
    <property type="match status" value="1"/>
</dbReference>
<keyword evidence="7" id="KW-1185">Reference proteome</keyword>
<dbReference type="EMBL" id="JBHUIV010000025">
    <property type="protein sequence ID" value="MFD2203316.1"/>
    <property type="molecule type" value="Genomic_DNA"/>
</dbReference>
<keyword evidence="3 6" id="KW-0418">Kinase</keyword>
<dbReference type="Proteomes" id="UP001597414">
    <property type="component" value="Unassembled WGS sequence"/>
</dbReference>
<dbReference type="Gene3D" id="2.60.200.40">
    <property type="match status" value="1"/>
</dbReference>
<dbReference type="SUPFAM" id="SSF111331">
    <property type="entry name" value="NAD kinase/diacylglycerol kinase-like"/>
    <property type="match status" value="1"/>
</dbReference>
<dbReference type="InterPro" id="IPR017438">
    <property type="entry name" value="ATP-NAD_kinase_N"/>
</dbReference>
<accession>A0ABW5BDN4</accession>
<comment type="caution">
    <text evidence="6">The sequence shown here is derived from an EMBL/GenBank/DDBJ whole genome shotgun (WGS) entry which is preliminary data.</text>
</comment>
<dbReference type="GO" id="GO:0016301">
    <property type="term" value="F:kinase activity"/>
    <property type="evidence" value="ECO:0007669"/>
    <property type="project" value="UniProtKB-KW"/>
</dbReference>
<keyword evidence="2" id="KW-0547">Nucleotide-binding</keyword>
<dbReference type="InterPro" id="IPR016064">
    <property type="entry name" value="NAD/diacylglycerol_kinase_sf"/>
</dbReference>
<keyword evidence="4" id="KW-0067">ATP-binding</keyword>
<dbReference type="InterPro" id="IPR001206">
    <property type="entry name" value="Diacylglycerol_kinase_cat_dom"/>
</dbReference>
<evidence type="ECO:0000313" key="6">
    <source>
        <dbReference type="EMBL" id="MFD2203316.1"/>
    </source>
</evidence>
<dbReference type="EC" id="2.7.1.-" evidence="6"/>
<dbReference type="RefSeq" id="WP_380805540.1">
    <property type="nucleotide sequence ID" value="NZ_JBHUIV010000025.1"/>
</dbReference>
<proteinExistence type="predicted"/>
<sequence length="284" mass="31340">MNYFIVNPISGSVSSAKRQNLIDKITKFPENKILITQSKNDASKLANISIEEGAKKIIAVGGDGTVREIASSLVNSNIPMGIIPMGSGNGLANHLKIPKNLDFAINLAMTGQSKKVDVGQVNDYIFLCTAGFGFDANVAKKFASMEKRGLLGYLKAIFLAYRGFQPISANLDKNKIENFFILTFANTNQYGNNAFISPNSSVIDGKLEMVQVRKSSLNSHLSIAVRLFFKNLHKSENVNIFSIQNLKLKLKPPYFFHLDGDYIPEFQPETINVNVIPKAISIIY</sequence>
<evidence type="ECO:0000256" key="1">
    <source>
        <dbReference type="ARBA" id="ARBA00022679"/>
    </source>
</evidence>
<name>A0ABW5BDN4_9BACT</name>
<evidence type="ECO:0000256" key="2">
    <source>
        <dbReference type="ARBA" id="ARBA00022741"/>
    </source>
</evidence>
<feature type="domain" description="DAGKc" evidence="5">
    <location>
        <begin position="33"/>
        <end position="124"/>
    </location>
</feature>
<dbReference type="SMART" id="SM00046">
    <property type="entry name" value="DAGKc"/>
    <property type="match status" value="1"/>
</dbReference>
<dbReference type="InterPro" id="IPR045540">
    <property type="entry name" value="YegS/DAGK_C"/>
</dbReference>
<dbReference type="PANTHER" id="PTHR12358">
    <property type="entry name" value="SPHINGOSINE KINASE"/>
    <property type="match status" value="1"/>
</dbReference>
<protein>
    <submittedName>
        <fullName evidence="6">Diacylglycerol/lipid kinase family protein</fullName>
        <ecNumber evidence="6">2.7.1.-</ecNumber>
    </submittedName>
</protein>
<keyword evidence="1 6" id="KW-0808">Transferase</keyword>
<dbReference type="Gene3D" id="3.40.50.10330">
    <property type="entry name" value="Probable inorganic polyphosphate/atp-NAD kinase, domain 1"/>
    <property type="match status" value="1"/>
</dbReference>
<reference evidence="7" key="1">
    <citation type="journal article" date="2019" name="Int. J. Syst. Evol. Microbiol.">
        <title>The Global Catalogue of Microorganisms (GCM) 10K type strain sequencing project: providing services to taxonomists for standard genome sequencing and annotation.</title>
        <authorList>
            <consortium name="The Broad Institute Genomics Platform"/>
            <consortium name="The Broad Institute Genome Sequencing Center for Infectious Disease"/>
            <person name="Wu L."/>
            <person name="Ma J."/>
        </authorList>
    </citation>
    <scope>NUCLEOTIDE SEQUENCE [LARGE SCALE GENOMIC DNA]</scope>
    <source>
        <strain evidence="7">KCTC 19812</strain>
    </source>
</reference>
<evidence type="ECO:0000256" key="4">
    <source>
        <dbReference type="ARBA" id="ARBA00022840"/>
    </source>
</evidence>
<dbReference type="InterPro" id="IPR050187">
    <property type="entry name" value="Lipid_Phosphate_FormReg"/>
</dbReference>